<evidence type="ECO:0000256" key="1">
    <source>
        <dbReference type="SAM" id="MobiDB-lite"/>
    </source>
</evidence>
<dbReference type="Proteomes" id="UP000283634">
    <property type="component" value="Unassembled WGS sequence"/>
</dbReference>
<feature type="region of interest" description="Disordered" evidence="1">
    <location>
        <begin position="164"/>
        <end position="296"/>
    </location>
</feature>
<evidence type="ECO:0000256" key="2">
    <source>
        <dbReference type="SAM" id="SignalP"/>
    </source>
</evidence>
<comment type="caution">
    <text evidence="3">The sequence shown here is derived from an EMBL/GenBank/DDBJ whole genome shotgun (WGS) entry which is preliminary data.</text>
</comment>
<dbReference type="AlphaFoldDB" id="A0A422MNV1"/>
<evidence type="ECO:0000313" key="4">
    <source>
        <dbReference type="Proteomes" id="UP000283634"/>
    </source>
</evidence>
<dbReference type="GeneID" id="40334457"/>
<evidence type="ECO:0008006" key="5">
    <source>
        <dbReference type="Google" id="ProtNLM"/>
    </source>
</evidence>
<evidence type="ECO:0000313" key="3">
    <source>
        <dbReference type="EMBL" id="RNE94882.1"/>
    </source>
</evidence>
<keyword evidence="4" id="KW-1185">Reference proteome</keyword>
<sequence>MAMATVRRRAVYALAVLALLCGCCSSVCGATSSGKVDVLCPSNEGKICWRVSSEGSSDWKECSQKVNYEGPLSFETAGRDRSDGESICTHAESWCLSINLVKKTLSPQELKSSNDATFTMSCTTNGDSEPSDLSKCEAVTLDGTRGDLLGTSGKCELLHLQPAAGEMSGPQTPVAQPSPSPPQAATAPSSEGTHHDGSLAGSSVGTGVPASNAAGQSGSAGSTGSQGTLTSPTDGADSSKATGDSGAQAPSASAQPSRTSTPDTPAGSDGGSATTTTTSSSPSGGKHTKGNADGSGTLTVWVRGTLLLLLTAAVACAAGE</sequence>
<gene>
    <name evidence="3" type="ORF">TraAM80_10524</name>
</gene>
<dbReference type="EMBL" id="MKGL01001027">
    <property type="protein sequence ID" value="RNE94882.1"/>
    <property type="molecule type" value="Genomic_DNA"/>
</dbReference>
<name>A0A422MNV1_TRYRA</name>
<proteinExistence type="predicted"/>
<organism evidence="3 4">
    <name type="scientific">Trypanosoma rangeli</name>
    <dbReference type="NCBI Taxonomy" id="5698"/>
    <lineage>
        <taxon>Eukaryota</taxon>
        <taxon>Discoba</taxon>
        <taxon>Euglenozoa</taxon>
        <taxon>Kinetoplastea</taxon>
        <taxon>Metakinetoplastina</taxon>
        <taxon>Trypanosomatida</taxon>
        <taxon>Trypanosomatidae</taxon>
        <taxon>Trypanosoma</taxon>
        <taxon>Herpetosoma</taxon>
    </lineage>
</organism>
<feature type="compositionally biased region" description="Low complexity" evidence="1">
    <location>
        <begin position="210"/>
        <end position="228"/>
    </location>
</feature>
<accession>A0A422MNV1</accession>
<keyword evidence="2" id="KW-0732">Signal</keyword>
<feature type="compositionally biased region" description="Low complexity" evidence="1">
    <location>
        <begin position="264"/>
        <end position="285"/>
    </location>
</feature>
<reference evidence="3 4" key="1">
    <citation type="journal article" date="2018" name="BMC Genomics">
        <title>Genomic comparison of Trypanosoma conorhini and Trypanosoma rangeli to Trypanosoma cruzi strains of high and low virulence.</title>
        <authorList>
            <person name="Bradwell K.R."/>
            <person name="Koparde V.N."/>
            <person name="Matveyev A.V."/>
            <person name="Serrano M.G."/>
            <person name="Alves J.M."/>
            <person name="Parikh H."/>
            <person name="Huang B."/>
            <person name="Lee V."/>
            <person name="Espinosa-Alvarez O."/>
            <person name="Ortiz P.A."/>
            <person name="Costa-Martins A.G."/>
            <person name="Teixeira M.M."/>
            <person name="Buck G.A."/>
        </authorList>
    </citation>
    <scope>NUCLEOTIDE SEQUENCE [LARGE SCALE GENOMIC DNA]</scope>
    <source>
        <strain evidence="3 4">AM80</strain>
    </source>
</reference>
<feature type="signal peptide" evidence="2">
    <location>
        <begin position="1"/>
        <end position="29"/>
    </location>
</feature>
<protein>
    <recommendedName>
        <fullName evidence="5">Mucin-like glycoprotein</fullName>
    </recommendedName>
</protein>
<feature type="chain" id="PRO_5019309623" description="Mucin-like glycoprotein" evidence="2">
    <location>
        <begin position="30"/>
        <end position="320"/>
    </location>
</feature>
<dbReference type="PROSITE" id="PS51257">
    <property type="entry name" value="PROKAR_LIPOPROTEIN"/>
    <property type="match status" value="1"/>
</dbReference>
<feature type="compositionally biased region" description="Low complexity" evidence="1">
    <location>
        <begin position="245"/>
        <end position="257"/>
    </location>
</feature>
<dbReference type="OMA" id="ICWRVSS"/>
<dbReference type="RefSeq" id="XP_029233020.1">
    <property type="nucleotide sequence ID" value="XM_029387138.1"/>
</dbReference>